<dbReference type="EMBL" id="BKCJ010567374">
    <property type="protein sequence ID" value="GFB17069.1"/>
    <property type="molecule type" value="Genomic_DNA"/>
</dbReference>
<protein>
    <submittedName>
        <fullName evidence="1">Uncharacterized protein</fullName>
    </submittedName>
</protein>
<accession>A0A699L1Z2</accession>
<reference evidence="1" key="1">
    <citation type="journal article" date="2019" name="Sci. Rep.">
        <title>Draft genome of Tanacetum cinerariifolium, the natural source of mosquito coil.</title>
        <authorList>
            <person name="Yamashiro T."/>
            <person name="Shiraishi A."/>
            <person name="Satake H."/>
            <person name="Nakayama K."/>
        </authorList>
    </citation>
    <scope>NUCLEOTIDE SEQUENCE</scope>
</reference>
<sequence length="95" mass="11024">PEHPSDTKVFTMKLEILLEPTSNKLLLGTLPMLQPHSSEVKFIKSRFQCQITVGEIISPKNSQVKLKGQIKVEDDEEEEKEEEEMVRLEFVWIEV</sequence>
<feature type="non-terminal residue" evidence="1">
    <location>
        <position position="1"/>
    </location>
</feature>
<evidence type="ECO:0000313" key="1">
    <source>
        <dbReference type="EMBL" id="GFB17069.1"/>
    </source>
</evidence>
<comment type="caution">
    <text evidence="1">The sequence shown here is derived from an EMBL/GenBank/DDBJ whole genome shotgun (WGS) entry which is preliminary data.</text>
</comment>
<name>A0A699L1Z2_TANCI</name>
<gene>
    <name evidence="1" type="ORF">Tci_689040</name>
</gene>
<dbReference type="AlphaFoldDB" id="A0A699L1Z2"/>
<organism evidence="1">
    <name type="scientific">Tanacetum cinerariifolium</name>
    <name type="common">Dalmatian daisy</name>
    <name type="synonym">Chrysanthemum cinerariifolium</name>
    <dbReference type="NCBI Taxonomy" id="118510"/>
    <lineage>
        <taxon>Eukaryota</taxon>
        <taxon>Viridiplantae</taxon>
        <taxon>Streptophyta</taxon>
        <taxon>Embryophyta</taxon>
        <taxon>Tracheophyta</taxon>
        <taxon>Spermatophyta</taxon>
        <taxon>Magnoliopsida</taxon>
        <taxon>eudicotyledons</taxon>
        <taxon>Gunneridae</taxon>
        <taxon>Pentapetalae</taxon>
        <taxon>asterids</taxon>
        <taxon>campanulids</taxon>
        <taxon>Asterales</taxon>
        <taxon>Asteraceae</taxon>
        <taxon>Asteroideae</taxon>
        <taxon>Anthemideae</taxon>
        <taxon>Anthemidinae</taxon>
        <taxon>Tanacetum</taxon>
    </lineage>
</organism>
<proteinExistence type="predicted"/>